<evidence type="ECO:0000313" key="2">
    <source>
        <dbReference type="Proteomes" id="UP001233999"/>
    </source>
</evidence>
<comment type="caution">
    <text evidence="1">The sequence shown here is derived from an EMBL/GenBank/DDBJ whole genome shotgun (WGS) entry which is preliminary data.</text>
</comment>
<feature type="non-terminal residue" evidence="1">
    <location>
        <position position="1"/>
    </location>
</feature>
<dbReference type="AlphaFoldDB" id="A0AAD8E912"/>
<feature type="non-terminal residue" evidence="1">
    <location>
        <position position="58"/>
    </location>
</feature>
<name>A0AAD8E912_DIPPU</name>
<evidence type="ECO:0000313" key="1">
    <source>
        <dbReference type="EMBL" id="KAJ9581174.1"/>
    </source>
</evidence>
<sequence length="58" mass="6621">CGMYYYINYFPLSPYTSTEKLTKFRILSVDGTKIRFSFLDLIVCENGDSADESASCFV</sequence>
<reference evidence="1" key="1">
    <citation type="journal article" date="2023" name="IScience">
        <title>Live-bearing cockroach genome reveals convergent evolutionary mechanisms linked to viviparity in insects and beyond.</title>
        <authorList>
            <person name="Fouks B."/>
            <person name="Harrison M.C."/>
            <person name="Mikhailova A.A."/>
            <person name="Marchal E."/>
            <person name="English S."/>
            <person name="Carruthers M."/>
            <person name="Jennings E.C."/>
            <person name="Chiamaka E.L."/>
            <person name="Frigard R.A."/>
            <person name="Pippel M."/>
            <person name="Attardo G.M."/>
            <person name="Benoit J.B."/>
            <person name="Bornberg-Bauer E."/>
            <person name="Tobe S.S."/>
        </authorList>
    </citation>
    <scope>NUCLEOTIDE SEQUENCE</scope>
    <source>
        <strain evidence="1">Stay&amp;Tobe</strain>
    </source>
</reference>
<accession>A0AAD8E912</accession>
<proteinExistence type="predicted"/>
<organism evidence="1 2">
    <name type="scientific">Diploptera punctata</name>
    <name type="common">Pacific beetle cockroach</name>
    <dbReference type="NCBI Taxonomy" id="6984"/>
    <lineage>
        <taxon>Eukaryota</taxon>
        <taxon>Metazoa</taxon>
        <taxon>Ecdysozoa</taxon>
        <taxon>Arthropoda</taxon>
        <taxon>Hexapoda</taxon>
        <taxon>Insecta</taxon>
        <taxon>Pterygota</taxon>
        <taxon>Neoptera</taxon>
        <taxon>Polyneoptera</taxon>
        <taxon>Dictyoptera</taxon>
        <taxon>Blattodea</taxon>
        <taxon>Blaberoidea</taxon>
        <taxon>Blaberidae</taxon>
        <taxon>Diplopterinae</taxon>
        <taxon>Diploptera</taxon>
    </lineage>
</organism>
<reference evidence="1" key="2">
    <citation type="submission" date="2023-05" db="EMBL/GenBank/DDBJ databases">
        <authorList>
            <person name="Fouks B."/>
        </authorList>
    </citation>
    <scope>NUCLEOTIDE SEQUENCE</scope>
    <source>
        <strain evidence="1">Stay&amp;Tobe</strain>
        <tissue evidence="1">Testes</tissue>
    </source>
</reference>
<dbReference type="EMBL" id="JASPKZ010007996">
    <property type="protein sequence ID" value="KAJ9581174.1"/>
    <property type="molecule type" value="Genomic_DNA"/>
</dbReference>
<protein>
    <submittedName>
        <fullName evidence="1">Uncharacterized protein</fullName>
    </submittedName>
</protein>
<dbReference type="Proteomes" id="UP001233999">
    <property type="component" value="Unassembled WGS sequence"/>
</dbReference>
<gene>
    <name evidence="1" type="ORF">L9F63_023652</name>
</gene>
<keyword evidence="2" id="KW-1185">Reference proteome</keyword>